<name>A0ABT0GUF1_9HYPH</name>
<reference evidence="1" key="1">
    <citation type="submission" date="2022-04" db="EMBL/GenBank/DDBJ databases">
        <title>Roseibium sp. CAU 1639 isolated from mud.</title>
        <authorList>
            <person name="Kim W."/>
        </authorList>
    </citation>
    <scope>NUCLEOTIDE SEQUENCE</scope>
    <source>
        <strain evidence="1">CAU 1639</strain>
    </source>
</reference>
<evidence type="ECO:0000313" key="2">
    <source>
        <dbReference type="Proteomes" id="UP001431221"/>
    </source>
</evidence>
<dbReference type="SUPFAM" id="SSF51316">
    <property type="entry name" value="Mss4-like"/>
    <property type="match status" value="1"/>
</dbReference>
<evidence type="ECO:0000313" key="1">
    <source>
        <dbReference type="EMBL" id="MCK7613069.1"/>
    </source>
</evidence>
<accession>A0ABT0GUF1</accession>
<dbReference type="InterPro" id="IPR011057">
    <property type="entry name" value="Mss4-like_sf"/>
</dbReference>
<comment type="caution">
    <text evidence="1">The sequence shown here is derived from an EMBL/GenBank/DDBJ whole genome shotgun (WGS) entry which is preliminary data.</text>
</comment>
<dbReference type="EMBL" id="JALNMJ010000008">
    <property type="protein sequence ID" value="MCK7613069.1"/>
    <property type="molecule type" value="Genomic_DNA"/>
</dbReference>
<organism evidence="1 2">
    <name type="scientific">Roseibium sediminicola</name>
    <dbReference type="NCBI Taxonomy" id="2933272"/>
    <lineage>
        <taxon>Bacteria</taxon>
        <taxon>Pseudomonadati</taxon>
        <taxon>Pseudomonadota</taxon>
        <taxon>Alphaproteobacteria</taxon>
        <taxon>Hyphomicrobiales</taxon>
        <taxon>Stappiaceae</taxon>
        <taxon>Roseibium</taxon>
    </lineage>
</organism>
<gene>
    <name evidence="1" type="ORF">M0H32_12905</name>
</gene>
<keyword evidence="2" id="KW-1185">Reference proteome</keyword>
<sequence length="94" mass="10540">MAVPCDHAEFQGPVKRYQSSEGFERGFCGNCGSSLYFHPKGSGLHGIPLGLFDDQTGLPFLTEFFIDQKPDCYAFANDTNQMTGAEFMETFRKR</sequence>
<protein>
    <submittedName>
        <fullName evidence="1">GFA family protein</fullName>
    </submittedName>
</protein>
<dbReference type="Gene3D" id="3.90.1590.10">
    <property type="entry name" value="glutathione-dependent formaldehyde- activating enzyme (gfa)"/>
    <property type="match status" value="1"/>
</dbReference>
<proteinExistence type="predicted"/>
<dbReference type="Proteomes" id="UP001431221">
    <property type="component" value="Unassembled WGS sequence"/>
</dbReference>